<organism evidence="1 2">
    <name type="scientific">Neurospora crassa (strain ATCC 24698 / 74-OR23-1A / CBS 708.71 / DSM 1257 / FGSC 987)</name>
    <dbReference type="NCBI Taxonomy" id="367110"/>
    <lineage>
        <taxon>Eukaryota</taxon>
        <taxon>Fungi</taxon>
        <taxon>Dikarya</taxon>
        <taxon>Ascomycota</taxon>
        <taxon>Pezizomycotina</taxon>
        <taxon>Sordariomycetes</taxon>
        <taxon>Sordariomycetidae</taxon>
        <taxon>Sordariales</taxon>
        <taxon>Sordariaceae</taxon>
        <taxon>Neurospora</taxon>
    </lineage>
</organism>
<dbReference type="VEuPathDB" id="FungiDB:NCU04006"/>
<dbReference type="RefSeq" id="XP_957621.3">
    <property type="nucleotide sequence ID" value="XM_952528.3"/>
</dbReference>
<dbReference type="EMBL" id="CM002241">
    <property type="protein sequence ID" value="EAA28385.3"/>
    <property type="molecule type" value="Genomic_DNA"/>
</dbReference>
<evidence type="ECO:0000313" key="2">
    <source>
        <dbReference type="Proteomes" id="UP000001805"/>
    </source>
</evidence>
<accession>Q7RZJ6</accession>
<dbReference type="InParanoid" id="Q7RZJ6"/>
<name>Q7RZJ6_NEUCR</name>
<sequence>MLHRSPALRRKSAPRDETELAARCADSTYVHEWCPEKQSGRAGVGATYGGSTVAAIQVRVPASQPGHSRHSALRANTAIPRWGNPPSPWEVDGGSIQYFLSPGGYGGERPMQGLLPDAKLVCVTGGHTLCISPIQGTNEQSMRLFMSQSSPDCQLLGHPKIEGDNASASVVTLAMDPNEGYGDTSTPLQQTKPLVYVPHSGTHIPACRPMQPCNGMQSILKRRRSRMAEWQPVGGWMDGCGRVCSVGPIWEGGGVGVPFSLRIVFSGGIAQSMVIVSVSFKGVY</sequence>
<protein>
    <submittedName>
        <fullName evidence="1">Uncharacterized protein</fullName>
    </submittedName>
</protein>
<dbReference type="HOGENOM" id="CLU_1511010_0_0_1"/>
<proteinExistence type="predicted"/>
<keyword evidence="2" id="KW-1185">Reference proteome</keyword>
<dbReference type="GeneID" id="3873792"/>
<evidence type="ECO:0000313" key="1">
    <source>
        <dbReference type="EMBL" id="EAA28385.3"/>
    </source>
</evidence>
<dbReference type="KEGG" id="ncr:NCU04006"/>
<gene>
    <name evidence="1" type="ORF">NCU04006</name>
</gene>
<dbReference type="Proteomes" id="UP000001805">
    <property type="component" value="Chromosome 5, Linkage Group VI"/>
</dbReference>
<dbReference type="AlphaFoldDB" id="Q7RZJ6"/>
<reference evidence="1 2" key="1">
    <citation type="journal article" date="2003" name="Nature">
        <title>The genome sequence of the filamentous fungus Neurospora crassa.</title>
        <authorList>
            <person name="Galagan J.E."/>
            <person name="Calvo S.E."/>
            <person name="Borkovich K.A."/>
            <person name="Selker E.U."/>
            <person name="Read N.D."/>
            <person name="Jaffe D."/>
            <person name="FitzHugh W."/>
            <person name="Ma L.J."/>
            <person name="Smirnov S."/>
            <person name="Purcell S."/>
            <person name="Rehman B."/>
            <person name="Elkins T."/>
            <person name="Engels R."/>
            <person name="Wang S."/>
            <person name="Nielsen C.B."/>
            <person name="Butler J."/>
            <person name="Endrizzi M."/>
            <person name="Qui D."/>
            <person name="Ianakiev P."/>
            <person name="Bell-Pedersen D."/>
            <person name="Nelson M.A."/>
            <person name="Werner-Washburne M."/>
            <person name="Selitrennikoff C.P."/>
            <person name="Kinsey J.A."/>
            <person name="Braun E.L."/>
            <person name="Zelter A."/>
            <person name="Schulte U."/>
            <person name="Kothe G.O."/>
            <person name="Jedd G."/>
            <person name="Mewes W."/>
            <person name="Staben C."/>
            <person name="Marcotte E."/>
            <person name="Greenberg D."/>
            <person name="Roy A."/>
            <person name="Foley K."/>
            <person name="Naylor J."/>
            <person name="Stange-Thomann N."/>
            <person name="Barrett R."/>
            <person name="Gnerre S."/>
            <person name="Kamal M."/>
            <person name="Kamvysselis M."/>
            <person name="Mauceli E."/>
            <person name="Bielke C."/>
            <person name="Rudd S."/>
            <person name="Frishman D."/>
            <person name="Krystofova S."/>
            <person name="Rasmussen C."/>
            <person name="Metzenberg R.L."/>
            <person name="Perkins D.D."/>
            <person name="Kroken S."/>
            <person name="Cogoni C."/>
            <person name="Macino G."/>
            <person name="Catcheside D."/>
            <person name="Li W."/>
            <person name="Pratt R.J."/>
            <person name="Osmani S.A."/>
            <person name="DeSouza C.P."/>
            <person name="Glass L."/>
            <person name="Orbach M.J."/>
            <person name="Berglund J.A."/>
            <person name="Voelker R."/>
            <person name="Yarden O."/>
            <person name="Plamann M."/>
            <person name="Seiler S."/>
            <person name="Dunlap J."/>
            <person name="Radford A."/>
            <person name="Aramayo R."/>
            <person name="Natvig D.O."/>
            <person name="Alex L.A."/>
            <person name="Mannhaupt G."/>
            <person name="Ebbole D.J."/>
            <person name="Freitag M."/>
            <person name="Paulsen I."/>
            <person name="Sachs M.S."/>
            <person name="Lander E.S."/>
            <person name="Nusbaum C."/>
            <person name="Birren B."/>
        </authorList>
    </citation>
    <scope>NUCLEOTIDE SEQUENCE [LARGE SCALE GENOMIC DNA]</scope>
    <source>
        <strain evidence="2">ATCC 24698 / 74-OR23-1A / CBS 708.71 / DSM 1257 / FGSC 987</strain>
    </source>
</reference>